<reference evidence="4" key="1">
    <citation type="submission" date="2021-03" db="EMBL/GenBank/DDBJ databases">
        <authorList>
            <person name="Tran Van P."/>
        </authorList>
    </citation>
    <scope>NUCLEOTIDE SEQUENCE</scope>
</reference>
<dbReference type="PROSITE" id="PS50021">
    <property type="entry name" value="CH"/>
    <property type="match status" value="2"/>
</dbReference>
<feature type="domain" description="Calponin-homology (CH)" evidence="3">
    <location>
        <begin position="223"/>
        <end position="334"/>
    </location>
</feature>
<evidence type="ECO:0000313" key="5">
    <source>
        <dbReference type="Proteomes" id="UP001153148"/>
    </source>
</evidence>
<feature type="compositionally biased region" description="Basic and acidic residues" evidence="2">
    <location>
        <begin position="25"/>
        <end position="35"/>
    </location>
</feature>
<dbReference type="SUPFAM" id="SSF47576">
    <property type="entry name" value="Calponin-homology domain, CH-domain"/>
    <property type="match status" value="1"/>
</dbReference>
<dbReference type="Proteomes" id="UP001153148">
    <property type="component" value="Unassembled WGS sequence"/>
</dbReference>
<keyword evidence="5" id="KW-1185">Reference proteome</keyword>
<dbReference type="EMBL" id="CAJPIN010000461">
    <property type="protein sequence ID" value="CAG2053526.1"/>
    <property type="molecule type" value="Genomic_DNA"/>
</dbReference>
<evidence type="ECO:0000256" key="2">
    <source>
        <dbReference type="SAM" id="MobiDB-lite"/>
    </source>
</evidence>
<keyword evidence="1" id="KW-0175">Coiled coil</keyword>
<feature type="coiled-coil region" evidence="1">
    <location>
        <begin position="215"/>
        <end position="242"/>
    </location>
</feature>
<feature type="region of interest" description="Disordered" evidence="2">
    <location>
        <begin position="25"/>
        <end position="50"/>
    </location>
</feature>
<gene>
    <name evidence="4" type="ORF">TPAB3V08_LOCUS578</name>
</gene>
<protein>
    <recommendedName>
        <fullName evidence="3">Calponin-homology (CH) domain-containing protein</fullName>
    </recommendedName>
</protein>
<evidence type="ECO:0000313" key="4">
    <source>
        <dbReference type="EMBL" id="CAG2053526.1"/>
    </source>
</evidence>
<dbReference type="Gene3D" id="1.10.418.10">
    <property type="entry name" value="Calponin-like domain"/>
    <property type="match status" value="2"/>
</dbReference>
<dbReference type="InterPro" id="IPR036872">
    <property type="entry name" value="CH_dom_sf"/>
</dbReference>
<name>A0ABN7NKV4_TIMPD</name>
<evidence type="ECO:0000259" key="3">
    <source>
        <dbReference type="PROSITE" id="PS50021"/>
    </source>
</evidence>
<proteinExistence type="predicted"/>
<organism evidence="4 5">
    <name type="scientific">Timema podura</name>
    <name type="common">Walking stick</name>
    <dbReference type="NCBI Taxonomy" id="61482"/>
    <lineage>
        <taxon>Eukaryota</taxon>
        <taxon>Metazoa</taxon>
        <taxon>Ecdysozoa</taxon>
        <taxon>Arthropoda</taxon>
        <taxon>Hexapoda</taxon>
        <taxon>Insecta</taxon>
        <taxon>Pterygota</taxon>
        <taxon>Neoptera</taxon>
        <taxon>Polyneoptera</taxon>
        <taxon>Phasmatodea</taxon>
        <taxon>Timematodea</taxon>
        <taxon>Timematoidea</taxon>
        <taxon>Timematidae</taxon>
        <taxon>Timema</taxon>
    </lineage>
</organism>
<dbReference type="PANTHER" id="PTHR11915">
    <property type="entry name" value="SPECTRIN/FILAMIN RELATED CYTOSKELETAL PROTEIN"/>
    <property type="match status" value="1"/>
</dbReference>
<dbReference type="SMART" id="SM00033">
    <property type="entry name" value="CH"/>
    <property type="match status" value="2"/>
</dbReference>
<dbReference type="InterPro" id="IPR001715">
    <property type="entry name" value="CH_dom"/>
</dbReference>
<sequence length="460" mass="52442">MMAEQGCQNEPRDAYKLNLEEVNPHLRGGRVENHLGKTTPSSPDRDSNLDLPVLGGLAQHDWRDMVCRMTSDFKMETAINKQEREEVQNCQQTFGSLASAKTILASGSTFISKRPTVDAGLTEYPKTTRLLNSQDEWDDDPSFDLDSAYDPDNEEYYYEHESNTGTVYEIQYYHSDSDTDSEFTTVLRQKGATTVQLDTFTSDTDSDTDSFPTGLNTVVQQNAQTNDRITELQQEHLATQKKIFTKWESMKVDNLFEDFKDGKKLIVLLEILTGDKLPTPSRGTMRVHSIENVNIALNFMQSRTRLQLIGAEDIVDGNPNLISGLVWLLIQTFQIESVLSPETTQLIEDETTKIMCAKETLLKWCQERTKTYEGVHIKNFNHSWRDGLAFNAIIHSVYSNLIDYNTLKDQDPPKNLRNAFKTASSELGIKCLLDPEVHEIVEEARLRWYGHVNEDGQMYP</sequence>
<comment type="caution">
    <text evidence="4">The sequence shown here is derived from an EMBL/GenBank/DDBJ whole genome shotgun (WGS) entry which is preliminary data.</text>
</comment>
<dbReference type="Pfam" id="PF00307">
    <property type="entry name" value="CH"/>
    <property type="match status" value="2"/>
</dbReference>
<evidence type="ECO:0000256" key="1">
    <source>
        <dbReference type="SAM" id="Coils"/>
    </source>
</evidence>
<accession>A0ABN7NKV4</accession>
<feature type="domain" description="Calponin-homology (CH)" evidence="3">
    <location>
        <begin position="355"/>
        <end position="460"/>
    </location>
</feature>